<dbReference type="STRING" id="1033810.HLPCO_001873"/>
<dbReference type="AlphaFoldDB" id="F7Q0P9"/>
<dbReference type="InterPro" id="IPR000182">
    <property type="entry name" value="GNAT_dom"/>
</dbReference>
<keyword evidence="2" id="KW-0012">Acyltransferase</keyword>
<evidence type="ECO:0000259" key="1">
    <source>
        <dbReference type="PROSITE" id="PS51186"/>
    </source>
</evidence>
<evidence type="ECO:0000313" key="2">
    <source>
        <dbReference type="EMBL" id="ERJ11959.1"/>
    </source>
</evidence>
<dbReference type="OrthoDB" id="5365947at2"/>
<dbReference type="GO" id="GO:0016747">
    <property type="term" value="F:acyltransferase activity, transferring groups other than amino-acyl groups"/>
    <property type="evidence" value="ECO:0007669"/>
    <property type="project" value="InterPro"/>
</dbReference>
<reference evidence="2 3" key="1">
    <citation type="journal article" date="2011" name="J. Bacteriol.">
        <title>Genome sequence of Haloplasma contractile, an unusual contractile bacterium from a deep-sea anoxic brine lake.</title>
        <authorList>
            <person name="Antunes A."/>
            <person name="Alam I."/>
            <person name="El Dorry H."/>
            <person name="Siam R."/>
            <person name="Robertson A."/>
            <person name="Bajic V.B."/>
            <person name="Stingl U."/>
        </authorList>
    </citation>
    <scope>NUCLEOTIDE SEQUENCE [LARGE SCALE GENOMIC DNA]</scope>
    <source>
        <strain evidence="2 3">SSD-17B</strain>
    </source>
</reference>
<proteinExistence type="predicted"/>
<dbReference type="Proteomes" id="UP000005707">
    <property type="component" value="Unassembled WGS sequence"/>
</dbReference>
<dbReference type="EC" id="2.3.1.1" evidence="2"/>
<dbReference type="PROSITE" id="PS51186">
    <property type="entry name" value="GNAT"/>
    <property type="match status" value="1"/>
</dbReference>
<comment type="caution">
    <text evidence="2">The sequence shown here is derived from an EMBL/GenBank/DDBJ whole genome shotgun (WGS) entry which is preliminary data.</text>
</comment>
<sequence>MKKIIDIVINNMREDYISEVVDLSDREFGTGYISRKDVMNSINYSKHTLKVAILNQEVIGFYLGWVVEKNNIPSKLNIPSNLLPLEFKETKQIAVLKSIVVSEKFQGLGVGSKLIKSCIDDFYDKGIQTISTVAWKSKMGINIEGPISRLNFKPVLEIKDYWKDVSKNYSCPECKTPPCRCSAVIYVTKKL</sequence>
<keyword evidence="3" id="KW-1185">Reference proteome</keyword>
<gene>
    <name evidence="2" type="ORF">HLPCO_001873</name>
</gene>
<dbReference type="EMBL" id="AFNU02000006">
    <property type="protein sequence ID" value="ERJ11959.1"/>
    <property type="molecule type" value="Genomic_DNA"/>
</dbReference>
<dbReference type="InParanoid" id="F7Q0P9"/>
<dbReference type="eggNOG" id="COG1247">
    <property type="taxonomic scope" value="Bacteria"/>
</dbReference>
<protein>
    <submittedName>
        <fullName evidence="2">Amino-acid N-acetyltransferase protein</fullName>
        <ecNumber evidence="2">2.3.1.1</ecNumber>
    </submittedName>
</protein>
<evidence type="ECO:0000313" key="3">
    <source>
        <dbReference type="Proteomes" id="UP000005707"/>
    </source>
</evidence>
<dbReference type="Gene3D" id="3.40.630.30">
    <property type="match status" value="1"/>
</dbReference>
<keyword evidence="2" id="KW-0808">Transferase</keyword>
<reference evidence="2 3" key="2">
    <citation type="journal article" date="2013" name="PLoS ONE">
        <title>INDIGO - INtegrated Data Warehouse of MIcrobial GenOmes with Examples from the Red Sea Extremophiles.</title>
        <authorList>
            <person name="Alam I."/>
            <person name="Antunes A."/>
            <person name="Kamau A.A."/>
            <person name="Ba Alawi W."/>
            <person name="Kalkatawi M."/>
            <person name="Stingl U."/>
            <person name="Bajic V.B."/>
        </authorList>
    </citation>
    <scope>NUCLEOTIDE SEQUENCE [LARGE SCALE GENOMIC DNA]</scope>
    <source>
        <strain evidence="2 3">SSD-17B</strain>
    </source>
</reference>
<dbReference type="InterPro" id="IPR016181">
    <property type="entry name" value="Acyl_CoA_acyltransferase"/>
</dbReference>
<dbReference type="SUPFAM" id="SSF55729">
    <property type="entry name" value="Acyl-CoA N-acyltransferases (Nat)"/>
    <property type="match status" value="1"/>
</dbReference>
<dbReference type="RefSeq" id="WP_008827173.1">
    <property type="nucleotide sequence ID" value="NZ_AFNU02000006.1"/>
</dbReference>
<accession>F7Q0P9</accession>
<name>F7Q0P9_9MOLU</name>
<feature type="domain" description="N-acetyltransferase" evidence="1">
    <location>
        <begin position="7"/>
        <end position="162"/>
    </location>
</feature>
<organism evidence="2 3">
    <name type="scientific">Haloplasma contractile SSD-17B</name>
    <dbReference type="NCBI Taxonomy" id="1033810"/>
    <lineage>
        <taxon>Bacteria</taxon>
        <taxon>Bacillati</taxon>
        <taxon>Mycoplasmatota</taxon>
        <taxon>Mollicutes</taxon>
        <taxon>Haloplasmatales</taxon>
        <taxon>Haloplasmataceae</taxon>
        <taxon>Haloplasma</taxon>
    </lineage>
</organism>
<dbReference type="Pfam" id="PF00583">
    <property type="entry name" value="Acetyltransf_1"/>
    <property type="match status" value="1"/>
</dbReference>
<dbReference type="CDD" id="cd04301">
    <property type="entry name" value="NAT_SF"/>
    <property type="match status" value="1"/>
</dbReference>